<organism evidence="2 3">
    <name type="scientific">Belnapia rosea</name>
    <dbReference type="NCBI Taxonomy" id="938405"/>
    <lineage>
        <taxon>Bacteria</taxon>
        <taxon>Pseudomonadati</taxon>
        <taxon>Pseudomonadota</taxon>
        <taxon>Alphaproteobacteria</taxon>
        <taxon>Acetobacterales</taxon>
        <taxon>Roseomonadaceae</taxon>
        <taxon>Belnapia</taxon>
    </lineage>
</organism>
<dbReference type="PROSITE" id="PS00061">
    <property type="entry name" value="ADH_SHORT"/>
    <property type="match status" value="1"/>
</dbReference>
<dbReference type="PRINTS" id="PR00081">
    <property type="entry name" value="GDHRDH"/>
</dbReference>
<protein>
    <submittedName>
        <fullName evidence="2">Glucose 1-dehydrogenase</fullName>
    </submittedName>
</protein>
<dbReference type="EMBL" id="FMZX01000003">
    <property type="protein sequence ID" value="SDC98155.1"/>
    <property type="molecule type" value="Genomic_DNA"/>
</dbReference>
<keyword evidence="3" id="KW-1185">Reference proteome</keyword>
<dbReference type="InterPro" id="IPR036291">
    <property type="entry name" value="NAD(P)-bd_dom_sf"/>
</dbReference>
<gene>
    <name evidence="2" type="ORF">SAMN04487779_1003262</name>
</gene>
<sequence length="256" mass="26717">MQLQDKIVIITGADSGIGQASAEAFAQAGADVAISYHSDAEGAAETRRRVEQAGRRAHVAQVDVGNPASVQALFDGTVQALGTPDILFANAGTGMSGMPVAEMEDAKLEQVLRTDLMGPLFCARAFIRLRRGAGGGGRIVFTGSVAGHLPTPGSAPYGMAKAGLNSLVRSLSVEVAGDRINVNAIAPGLIETPMTQKRMDDPKAREQSMQAIPWRRPGRPEEIAGLAVFLASDAADYVTGQTWVMDGGLTMNWGGA</sequence>
<dbReference type="AlphaFoldDB" id="A0A1G6R273"/>
<dbReference type="PRINTS" id="PR00080">
    <property type="entry name" value="SDRFAMILY"/>
</dbReference>
<accession>A0A1G6R273</accession>
<dbReference type="Proteomes" id="UP000198925">
    <property type="component" value="Unassembled WGS sequence"/>
</dbReference>
<evidence type="ECO:0000256" key="1">
    <source>
        <dbReference type="ARBA" id="ARBA00006484"/>
    </source>
</evidence>
<name>A0A1G6R273_9PROT</name>
<dbReference type="InterPro" id="IPR002347">
    <property type="entry name" value="SDR_fam"/>
</dbReference>
<evidence type="ECO:0000313" key="2">
    <source>
        <dbReference type="EMBL" id="SDC98155.1"/>
    </source>
</evidence>
<evidence type="ECO:0000313" key="3">
    <source>
        <dbReference type="Proteomes" id="UP000198925"/>
    </source>
</evidence>
<comment type="similarity">
    <text evidence="1">Belongs to the short-chain dehydrogenases/reductases (SDR) family.</text>
</comment>
<proteinExistence type="inferred from homology"/>
<dbReference type="GO" id="GO:0016616">
    <property type="term" value="F:oxidoreductase activity, acting on the CH-OH group of donors, NAD or NADP as acceptor"/>
    <property type="evidence" value="ECO:0007669"/>
    <property type="project" value="TreeGrafter"/>
</dbReference>
<dbReference type="STRING" id="938405.SAMN02927895_04689"/>
<dbReference type="PANTHER" id="PTHR42760">
    <property type="entry name" value="SHORT-CHAIN DEHYDROGENASES/REDUCTASES FAMILY MEMBER"/>
    <property type="match status" value="1"/>
</dbReference>
<reference evidence="2 3" key="1">
    <citation type="submission" date="2016-10" db="EMBL/GenBank/DDBJ databases">
        <authorList>
            <person name="de Groot N.N."/>
        </authorList>
    </citation>
    <scope>NUCLEOTIDE SEQUENCE [LARGE SCALE GENOMIC DNA]</scope>
    <source>
        <strain evidence="2 3">CPCC 100156</strain>
    </source>
</reference>
<dbReference type="Pfam" id="PF13561">
    <property type="entry name" value="adh_short_C2"/>
    <property type="match status" value="1"/>
</dbReference>
<dbReference type="FunFam" id="3.40.50.720:FF:000084">
    <property type="entry name" value="Short-chain dehydrogenase reductase"/>
    <property type="match status" value="1"/>
</dbReference>
<dbReference type="SUPFAM" id="SSF51735">
    <property type="entry name" value="NAD(P)-binding Rossmann-fold domains"/>
    <property type="match status" value="1"/>
</dbReference>
<dbReference type="RefSeq" id="WP_090662773.1">
    <property type="nucleotide sequence ID" value="NZ_FMZX01000003.1"/>
</dbReference>
<dbReference type="InterPro" id="IPR020904">
    <property type="entry name" value="Sc_DH/Rdtase_CS"/>
</dbReference>
<dbReference type="Gene3D" id="3.40.50.720">
    <property type="entry name" value="NAD(P)-binding Rossmann-like Domain"/>
    <property type="match status" value="1"/>
</dbReference>